<dbReference type="OMA" id="ACQHLGW"/>
<dbReference type="HOGENOM" id="CLU_110291_1_1_1"/>
<evidence type="ECO:0000313" key="7">
    <source>
        <dbReference type="Proteomes" id="UP000054302"/>
    </source>
</evidence>
<dbReference type="GO" id="GO:0005783">
    <property type="term" value="C:endoplasmic reticulum"/>
    <property type="evidence" value="ECO:0007669"/>
    <property type="project" value="TreeGrafter"/>
</dbReference>
<reference evidence="6 7" key="1">
    <citation type="submission" date="2015-01" db="EMBL/GenBank/DDBJ databases">
        <title>The Genome Sequence of Exophiala mesophila CBS40295.</title>
        <authorList>
            <consortium name="The Broad Institute Genomics Platform"/>
            <person name="Cuomo C."/>
            <person name="de Hoog S."/>
            <person name="Gorbushina A."/>
            <person name="Stielow B."/>
            <person name="Teixiera M."/>
            <person name="Abouelleil A."/>
            <person name="Chapman S.B."/>
            <person name="Priest M."/>
            <person name="Young S.K."/>
            <person name="Wortman J."/>
            <person name="Nusbaum C."/>
            <person name="Birren B."/>
        </authorList>
    </citation>
    <scope>NUCLEOTIDE SEQUENCE [LARGE SCALE GENOMIC DNA]</scope>
    <source>
        <strain evidence="6 7">CBS 40295</strain>
    </source>
</reference>
<dbReference type="EMBL" id="KN847524">
    <property type="protein sequence ID" value="KIV90275.1"/>
    <property type="molecule type" value="Genomic_DNA"/>
</dbReference>
<protein>
    <recommendedName>
        <fullName evidence="8">Glutathione S-transferase</fullName>
    </recommendedName>
</protein>
<evidence type="ECO:0000256" key="3">
    <source>
        <dbReference type="ARBA" id="ARBA00022989"/>
    </source>
</evidence>
<dbReference type="GO" id="GO:0016020">
    <property type="term" value="C:membrane"/>
    <property type="evidence" value="ECO:0007669"/>
    <property type="project" value="UniProtKB-SubCell"/>
</dbReference>
<feature type="transmembrane region" description="Helical" evidence="5">
    <location>
        <begin position="126"/>
        <end position="145"/>
    </location>
</feature>
<dbReference type="GO" id="GO:0005635">
    <property type="term" value="C:nuclear envelope"/>
    <property type="evidence" value="ECO:0007669"/>
    <property type="project" value="TreeGrafter"/>
</dbReference>
<dbReference type="STRING" id="212818.A0A0D1WMM7"/>
<dbReference type="OrthoDB" id="410651at2759"/>
<dbReference type="InterPro" id="IPR001129">
    <property type="entry name" value="Membr-assoc_MAPEG"/>
</dbReference>
<dbReference type="Proteomes" id="UP000054302">
    <property type="component" value="Unassembled WGS sequence"/>
</dbReference>
<dbReference type="AlphaFoldDB" id="A0A0D1WMM7"/>
<evidence type="ECO:0000256" key="1">
    <source>
        <dbReference type="ARBA" id="ARBA00004141"/>
    </source>
</evidence>
<accession>A0A0D1WMM7</accession>
<dbReference type="SUPFAM" id="SSF161084">
    <property type="entry name" value="MAPEG domain-like"/>
    <property type="match status" value="1"/>
</dbReference>
<evidence type="ECO:0000256" key="5">
    <source>
        <dbReference type="SAM" id="Phobius"/>
    </source>
</evidence>
<dbReference type="PANTHER" id="PTHR10250">
    <property type="entry name" value="MICROSOMAL GLUTATHIONE S-TRANSFERASE"/>
    <property type="match status" value="1"/>
</dbReference>
<evidence type="ECO:0000256" key="2">
    <source>
        <dbReference type="ARBA" id="ARBA00022692"/>
    </source>
</evidence>
<dbReference type="Gene3D" id="1.20.120.550">
    <property type="entry name" value="Membrane associated eicosanoid/glutathione metabolism-like domain"/>
    <property type="match status" value="1"/>
</dbReference>
<keyword evidence="4 5" id="KW-0472">Membrane</keyword>
<name>A0A0D1WMM7_EXOME</name>
<dbReference type="GO" id="GO:0004602">
    <property type="term" value="F:glutathione peroxidase activity"/>
    <property type="evidence" value="ECO:0007669"/>
    <property type="project" value="TreeGrafter"/>
</dbReference>
<dbReference type="InterPro" id="IPR050997">
    <property type="entry name" value="MAPEG"/>
</dbReference>
<evidence type="ECO:0000313" key="6">
    <source>
        <dbReference type="EMBL" id="KIV90275.1"/>
    </source>
</evidence>
<dbReference type="RefSeq" id="XP_016221849.1">
    <property type="nucleotide sequence ID" value="XM_016372517.1"/>
</dbReference>
<proteinExistence type="predicted"/>
<dbReference type="InterPro" id="IPR023352">
    <property type="entry name" value="MAPEG-like_dom_sf"/>
</dbReference>
<evidence type="ECO:0008006" key="8">
    <source>
        <dbReference type="Google" id="ProtNLM"/>
    </source>
</evidence>
<keyword evidence="7" id="KW-1185">Reference proteome</keyword>
<dbReference type="PANTHER" id="PTHR10250:SF26">
    <property type="entry name" value="GLUTATHIONE S-TRANSFERASE 3, MITOCHONDRIAL"/>
    <property type="match status" value="1"/>
</dbReference>
<dbReference type="Pfam" id="PF01124">
    <property type="entry name" value="MAPEG"/>
    <property type="match status" value="1"/>
</dbReference>
<dbReference type="GO" id="GO:0004364">
    <property type="term" value="F:glutathione transferase activity"/>
    <property type="evidence" value="ECO:0007669"/>
    <property type="project" value="TreeGrafter"/>
</dbReference>
<evidence type="ECO:0000256" key="4">
    <source>
        <dbReference type="ARBA" id="ARBA00023136"/>
    </source>
</evidence>
<keyword evidence="2 5" id="KW-0812">Transmembrane</keyword>
<feature type="transmembrane region" description="Helical" evidence="5">
    <location>
        <begin position="12"/>
        <end position="32"/>
    </location>
</feature>
<keyword evidence="3 5" id="KW-1133">Transmembrane helix</keyword>
<organism evidence="6 7">
    <name type="scientific">Exophiala mesophila</name>
    <name type="common">Black yeast-like fungus</name>
    <dbReference type="NCBI Taxonomy" id="212818"/>
    <lineage>
        <taxon>Eukaryota</taxon>
        <taxon>Fungi</taxon>
        <taxon>Dikarya</taxon>
        <taxon>Ascomycota</taxon>
        <taxon>Pezizomycotina</taxon>
        <taxon>Eurotiomycetes</taxon>
        <taxon>Chaetothyriomycetidae</taxon>
        <taxon>Chaetothyriales</taxon>
        <taxon>Herpotrichiellaceae</taxon>
        <taxon>Exophiala</taxon>
    </lineage>
</organism>
<dbReference type="GeneID" id="27325440"/>
<gene>
    <name evidence="6" type="ORF">PV10_07595</name>
</gene>
<sequence>MPQTITLPDGYGYAAVIALGLVPALAFVQGMVVTNLRKAAGVPYPNPYATHQQAKENPAAHKFNCAQRAHANLLENMGQTMAFLLFSALEYPNAAKYLGLGWVVARVLYAYGYINDKKTGKGRYLGGWFWFMQLPLLGLSVSTAIKLL</sequence>
<comment type="subcellular location">
    <subcellularLocation>
        <location evidence="1">Membrane</location>
        <topology evidence="1">Multi-pass membrane protein</topology>
    </subcellularLocation>
</comment>
<dbReference type="VEuPathDB" id="FungiDB:PV10_07595"/>